<comment type="catalytic activity">
    <reaction evidence="10 11 12">
        <text>L-serine = pyruvate + NH4(+)</text>
        <dbReference type="Rhea" id="RHEA:19169"/>
        <dbReference type="ChEBI" id="CHEBI:15361"/>
        <dbReference type="ChEBI" id="CHEBI:28938"/>
        <dbReference type="ChEBI" id="CHEBI:33384"/>
        <dbReference type="EC" id="4.3.1.17"/>
    </reaction>
</comment>
<dbReference type="UniPathway" id="UPA00138"/>
<evidence type="ECO:0000256" key="8">
    <source>
        <dbReference type="ARBA" id="ARBA00023014"/>
    </source>
</evidence>
<dbReference type="InterPro" id="IPR054480">
    <property type="entry name" value="AHAS_small-like_ACT"/>
</dbReference>
<dbReference type="InterPro" id="IPR002912">
    <property type="entry name" value="ACT_dom"/>
</dbReference>
<feature type="domain" description="ACT" evidence="13">
    <location>
        <begin position="147"/>
        <end position="219"/>
    </location>
</feature>
<proteinExistence type="inferred from homology"/>
<dbReference type="NCBIfam" id="TIGR00719">
    <property type="entry name" value="sda_beta"/>
    <property type="match status" value="1"/>
</dbReference>
<dbReference type="InterPro" id="IPR051318">
    <property type="entry name" value="Fe-S_L-Ser"/>
</dbReference>
<comment type="cofactor">
    <cofactor evidence="1 12">
        <name>[4Fe-4S] cluster</name>
        <dbReference type="ChEBI" id="CHEBI:49883"/>
    </cofactor>
</comment>
<dbReference type="SUPFAM" id="SSF55021">
    <property type="entry name" value="ACT-like"/>
    <property type="match status" value="1"/>
</dbReference>
<keyword evidence="9 11" id="KW-0456">Lyase</keyword>
<dbReference type="Pfam" id="PF22629">
    <property type="entry name" value="ACT_AHAS_ss"/>
    <property type="match status" value="1"/>
</dbReference>
<evidence type="ECO:0000313" key="15">
    <source>
        <dbReference type="Proteomes" id="UP000183469"/>
    </source>
</evidence>
<dbReference type="Gene3D" id="3.30.1330.90">
    <property type="entry name" value="D-3-phosphoglycerate dehydrogenase, domain 3"/>
    <property type="match status" value="1"/>
</dbReference>
<dbReference type="InterPro" id="IPR045865">
    <property type="entry name" value="ACT-like_dom_sf"/>
</dbReference>
<dbReference type="Proteomes" id="UP000183469">
    <property type="component" value="Unassembled WGS sequence"/>
</dbReference>
<dbReference type="InterPro" id="IPR005131">
    <property type="entry name" value="Ser_deHydtase_bsu"/>
</dbReference>
<dbReference type="CDD" id="cd04903">
    <property type="entry name" value="ACT_LSD"/>
    <property type="match status" value="1"/>
</dbReference>
<sequence length="220" mass="23537">MHGVFDIVGPVMIGPSSSHTAGAVRLGLMARKILGEEAVRAEINLHGSFARTYRGHGTDKALIAGILGFAPEDERIRDALNIAAGTGLEFSFQTVNLEEAHPNTAVIYLVGKSGRMARVRGASVGGGNIMISNIDGYNVELTGQYPALITIHHDCPGVITKVTQILAHAAVNIAFMRVSRQNRGETAMMIMELDEEPMPEVISECQQAANVQYAFAIPAI</sequence>
<evidence type="ECO:0000256" key="9">
    <source>
        <dbReference type="ARBA" id="ARBA00023239"/>
    </source>
</evidence>
<evidence type="ECO:0000256" key="2">
    <source>
        <dbReference type="ARBA" id="ARBA00004742"/>
    </source>
</evidence>
<dbReference type="PROSITE" id="PS51671">
    <property type="entry name" value="ACT"/>
    <property type="match status" value="1"/>
</dbReference>
<evidence type="ECO:0000256" key="5">
    <source>
        <dbReference type="ARBA" id="ARBA00022485"/>
    </source>
</evidence>
<evidence type="ECO:0000256" key="1">
    <source>
        <dbReference type="ARBA" id="ARBA00001966"/>
    </source>
</evidence>
<evidence type="ECO:0000256" key="7">
    <source>
        <dbReference type="ARBA" id="ARBA00023004"/>
    </source>
</evidence>
<dbReference type="OrthoDB" id="9813137at2"/>
<dbReference type="FunFam" id="3.30.70.260:FF:000008">
    <property type="entry name" value="D-3-phosphoglycerate dehydrogenase, chloroplastic"/>
    <property type="match status" value="1"/>
</dbReference>
<keyword evidence="7 11" id="KW-0408">Iron</keyword>
<dbReference type="AlphaFoldDB" id="A0A1H3VML7"/>
<comment type="pathway">
    <text evidence="2 11">Carbohydrate biosynthesis; gluconeogenesis.</text>
</comment>
<dbReference type="GO" id="GO:0051539">
    <property type="term" value="F:4 iron, 4 sulfur cluster binding"/>
    <property type="evidence" value="ECO:0007669"/>
    <property type="project" value="UniProtKB-UniRule"/>
</dbReference>
<evidence type="ECO:0000256" key="3">
    <source>
        <dbReference type="ARBA" id="ARBA00008636"/>
    </source>
</evidence>
<evidence type="ECO:0000256" key="12">
    <source>
        <dbReference type="RuleBase" id="RU366059"/>
    </source>
</evidence>
<dbReference type="SUPFAM" id="SSF143548">
    <property type="entry name" value="Serine metabolism enzymes domain"/>
    <property type="match status" value="1"/>
</dbReference>
<gene>
    <name evidence="14" type="ORF">SAMN05660648_00404</name>
</gene>
<keyword evidence="4 11" id="KW-0312">Gluconeogenesis</keyword>
<evidence type="ECO:0000313" key="14">
    <source>
        <dbReference type="EMBL" id="SDZ76035.1"/>
    </source>
</evidence>
<reference evidence="14 15" key="1">
    <citation type="submission" date="2016-10" db="EMBL/GenBank/DDBJ databases">
        <authorList>
            <person name="de Groot N.N."/>
        </authorList>
    </citation>
    <scope>NUCLEOTIDE SEQUENCE [LARGE SCALE GENOMIC DNA]</scope>
    <source>
        <strain evidence="14 15">DSM 2872</strain>
    </source>
</reference>
<accession>A0A1H3VML7</accession>
<dbReference type="GO" id="GO:0046872">
    <property type="term" value="F:metal ion binding"/>
    <property type="evidence" value="ECO:0007669"/>
    <property type="project" value="UniProtKB-UniRule"/>
</dbReference>
<dbReference type="PANTHER" id="PTHR30182:SF12">
    <property type="entry name" value="L-SERINE DEHYDRATASE, BETA CHAIN-RELATED"/>
    <property type="match status" value="1"/>
</dbReference>
<dbReference type="RefSeq" id="WP_074670477.1">
    <property type="nucleotide sequence ID" value="NZ_FNQG01000002.1"/>
</dbReference>
<comment type="similarity">
    <text evidence="3 11 12">Belongs to the iron-sulfur dependent L-serine dehydratase family.</text>
</comment>
<dbReference type="Pfam" id="PF03315">
    <property type="entry name" value="SDH_beta"/>
    <property type="match status" value="1"/>
</dbReference>
<dbReference type="PIRSF" id="PIRSF036692">
    <property type="entry name" value="SDH_B"/>
    <property type="match status" value="1"/>
</dbReference>
<keyword evidence="8 11" id="KW-0411">Iron-sulfur</keyword>
<dbReference type="Gene3D" id="3.30.70.260">
    <property type="match status" value="1"/>
</dbReference>
<dbReference type="EMBL" id="FNQG01000002">
    <property type="protein sequence ID" value="SDZ76035.1"/>
    <property type="molecule type" value="Genomic_DNA"/>
</dbReference>
<name>A0A1H3VML7_SELRU</name>
<dbReference type="PANTHER" id="PTHR30182">
    <property type="entry name" value="L-SERINE DEHYDRATASE"/>
    <property type="match status" value="1"/>
</dbReference>
<evidence type="ECO:0000256" key="11">
    <source>
        <dbReference type="PIRNR" id="PIRNR036692"/>
    </source>
</evidence>
<keyword evidence="6 11" id="KW-0479">Metal-binding</keyword>
<dbReference type="InterPro" id="IPR004643">
    <property type="entry name" value="Fe-S_L-Ser_bsu"/>
</dbReference>
<dbReference type="InterPro" id="IPR029009">
    <property type="entry name" value="ASB_dom_sf"/>
</dbReference>
<evidence type="ECO:0000256" key="10">
    <source>
        <dbReference type="ARBA" id="ARBA00049406"/>
    </source>
</evidence>
<organism evidence="14 15">
    <name type="scientific">Selenomonas ruminantium</name>
    <dbReference type="NCBI Taxonomy" id="971"/>
    <lineage>
        <taxon>Bacteria</taxon>
        <taxon>Bacillati</taxon>
        <taxon>Bacillota</taxon>
        <taxon>Negativicutes</taxon>
        <taxon>Selenomonadales</taxon>
        <taxon>Selenomonadaceae</taxon>
        <taxon>Selenomonas</taxon>
    </lineage>
</organism>
<evidence type="ECO:0000256" key="4">
    <source>
        <dbReference type="ARBA" id="ARBA00022432"/>
    </source>
</evidence>
<dbReference type="GO" id="GO:0006094">
    <property type="term" value="P:gluconeogenesis"/>
    <property type="evidence" value="ECO:0007669"/>
    <property type="project" value="UniProtKB-UniRule"/>
</dbReference>
<dbReference type="GO" id="GO:0003941">
    <property type="term" value="F:L-serine ammonia-lyase activity"/>
    <property type="evidence" value="ECO:0007669"/>
    <property type="project" value="UniProtKB-UniRule"/>
</dbReference>
<protein>
    <recommendedName>
        <fullName evidence="11">L-serine deaminase</fullName>
    </recommendedName>
</protein>
<keyword evidence="5 11" id="KW-0004">4Fe-4S</keyword>
<evidence type="ECO:0000256" key="6">
    <source>
        <dbReference type="ARBA" id="ARBA00022723"/>
    </source>
</evidence>
<evidence type="ECO:0000259" key="13">
    <source>
        <dbReference type="PROSITE" id="PS51671"/>
    </source>
</evidence>